<dbReference type="SUPFAM" id="SSF55729">
    <property type="entry name" value="Acyl-CoA N-acyltransferases (Nat)"/>
    <property type="match status" value="1"/>
</dbReference>
<dbReference type="PANTHER" id="PTHR43877:SF1">
    <property type="entry name" value="ACETYLTRANSFERASE"/>
    <property type="match status" value="1"/>
</dbReference>
<comment type="caution">
    <text evidence="4">The sequence shown here is derived from an EMBL/GenBank/DDBJ whole genome shotgun (WGS) entry which is preliminary data.</text>
</comment>
<proteinExistence type="predicted"/>
<reference evidence="4 5" key="1">
    <citation type="submission" date="2024-02" db="EMBL/GenBank/DDBJ databases">
        <title>A novel Wenzhouxiangellaceae bacterium, isolated from coastal sediments.</title>
        <authorList>
            <person name="Du Z.-J."/>
            <person name="Ye Y.-Q."/>
            <person name="Zhang X.-Y."/>
        </authorList>
    </citation>
    <scope>NUCLEOTIDE SEQUENCE [LARGE SCALE GENOMIC DNA]</scope>
    <source>
        <strain evidence="4 5">CH-27</strain>
    </source>
</reference>
<dbReference type="Proteomes" id="UP001359886">
    <property type="component" value="Unassembled WGS sequence"/>
</dbReference>
<evidence type="ECO:0000259" key="3">
    <source>
        <dbReference type="PROSITE" id="PS51186"/>
    </source>
</evidence>
<evidence type="ECO:0000256" key="2">
    <source>
        <dbReference type="ARBA" id="ARBA00023315"/>
    </source>
</evidence>
<dbReference type="RefSeq" id="WP_354696624.1">
    <property type="nucleotide sequence ID" value="NZ_JAZHOG010000013.1"/>
</dbReference>
<dbReference type="EMBL" id="JAZHOG010000013">
    <property type="protein sequence ID" value="MEJ8569300.1"/>
    <property type="molecule type" value="Genomic_DNA"/>
</dbReference>
<dbReference type="Pfam" id="PF00583">
    <property type="entry name" value="Acetyltransf_1"/>
    <property type="match status" value="1"/>
</dbReference>
<dbReference type="AlphaFoldDB" id="A0AAW9RLZ6"/>
<evidence type="ECO:0000313" key="4">
    <source>
        <dbReference type="EMBL" id="MEJ8569300.1"/>
    </source>
</evidence>
<organism evidence="4 5">
    <name type="scientific">Elongatibacter sediminis</name>
    <dbReference type="NCBI Taxonomy" id="3119006"/>
    <lineage>
        <taxon>Bacteria</taxon>
        <taxon>Pseudomonadati</taxon>
        <taxon>Pseudomonadota</taxon>
        <taxon>Gammaproteobacteria</taxon>
        <taxon>Chromatiales</taxon>
        <taxon>Wenzhouxiangellaceae</taxon>
        <taxon>Elongatibacter</taxon>
    </lineage>
</organism>
<dbReference type="InterPro" id="IPR000182">
    <property type="entry name" value="GNAT_dom"/>
</dbReference>
<dbReference type="Gene3D" id="3.40.630.30">
    <property type="match status" value="1"/>
</dbReference>
<dbReference type="PROSITE" id="PS51186">
    <property type="entry name" value="GNAT"/>
    <property type="match status" value="1"/>
</dbReference>
<dbReference type="InterPro" id="IPR016181">
    <property type="entry name" value="Acyl_CoA_acyltransferase"/>
</dbReference>
<sequence length="174" mass="19396">MIRRATVADAAPLAELVERTFRLTFAEGTKASDLDLFCAASFSEDIQRREITDPGWVTFVAEEEGTLAGFAQLRLQSTEDCVSAETPVELHRLYVDPAWHGRGLAHDLMRAAWEVAVDAGADQFWLGVWEHNFRAQAFYRKFGFEVVGDHVFPVGEDPQRDLVMAVAIDGRPGV</sequence>
<accession>A0AAW9RLZ6</accession>
<keyword evidence="5" id="KW-1185">Reference proteome</keyword>
<feature type="domain" description="N-acetyltransferase" evidence="3">
    <location>
        <begin position="1"/>
        <end position="169"/>
    </location>
</feature>
<protein>
    <submittedName>
        <fullName evidence="4">GNAT family N-acetyltransferase</fullName>
    </submittedName>
</protein>
<evidence type="ECO:0000313" key="5">
    <source>
        <dbReference type="Proteomes" id="UP001359886"/>
    </source>
</evidence>
<name>A0AAW9RLZ6_9GAMM</name>
<keyword evidence="1" id="KW-0808">Transferase</keyword>
<keyword evidence="2" id="KW-0012">Acyltransferase</keyword>
<dbReference type="CDD" id="cd04301">
    <property type="entry name" value="NAT_SF"/>
    <property type="match status" value="1"/>
</dbReference>
<dbReference type="PANTHER" id="PTHR43877">
    <property type="entry name" value="AMINOALKYLPHOSPHONATE N-ACETYLTRANSFERASE-RELATED-RELATED"/>
    <property type="match status" value="1"/>
</dbReference>
<evidence type="ECO:0000256" key="1">
    <source>
        <dbReference type="ARBA" id="ARBA00022679"/>
    </source>
</evidence>
<dbReference type="GO" id="GO:0016747">
    <property type="term" value="F:acyltransferase activity, transferring groups other than amino-acyl groups"/>
    <property type="evidence" value="ECO:0007669"/>
    <property type="project" value="InterPro"/>
</dbReference>
<gene>
    <name evidence="4" type="ORF">V3330_16865</name>
</gene>
<dbReference type="InterPro" id="IPR050832">
    <property type="entry name" value="Bact_Acetyltransf"/>
</dbReference>